<dbReference type="Pfam" id="PF07261">
    <property type="entry name" value="DnaB_2"/>
    <property type="match status" value="1"/>
</dbReference>
<feature type="compositionally biased region" description="Basic and acidic residues" evidence="2">
    <location>
        <begin position="458"/>
        <end position="471"/>
    </location>
</feature>
<gene>
    <name evidence="5" type="ORF">EPH95_07975</name>
</gene>
<organism evidence="5 6">
    <name type="scientific">Salicibibacter halophilus</name>
    <dbReference type="NCBI Taxonomy" id="2502791"/>
    <lineage>
        <taxon>Bacteria</taxon>
        <taxon>Bacillati</taxon>
        <taxon>Bacillota</taxon>
        <taxon>Bacilli</taxon>
        <taxon>Bacillales</taxon>
        <taxon>Bacillaceae</taxon>
        <taxon>Salicibibacter</taxon>
    </lineage>
</organism>
<dbReference type="InterPro" id="IPR058660">
    <property type="entry name" value="WHD_DnaB"/>
</dbReference>
<dbReference type="AlphaFoldDB" id="A0A514LGZ9"/>
<dbReference type="InterPro" id="IPR006343">
    <property type="entry name" value="DnaB/C_C"/>
</dbReference>
<feature type="compositionally biased region" description="Low complexity" evidence="2">
    <location>
        <begin position="424"/>
        <end position="436"/>
    </location>
</feature>
<evidence type="ECO:0000313" key="6">
    <source>
        <dbReference type="Proteomes" id="UP000319756"/>
    </source>
</evidence>
<reference evidence="6" key="1">
    <citation type="submission" date="2019-01" db="EMBL/GenBank/DDBJ databases">
        <title>Genomic analysis of Salicibibacter sp. NKC3-5.</title>
        <authorList>
            <person name="Oh Y.J."/>
        </authorList>
    </citation>
    <scope>NUCLEOTIDE SEQUENCE [LARGE SCALE GENOMIC DNA]</scope>
    <source>
        <strain evidence="6">NKC3-5</strain>
    </source>
</reference>
<dbReference type="Pfam" id="PF25888">
    <property type="entry name" value="WHD_DnaB"/>
    <property type="match status" value="1"/>
</dbReference>
<accession>A0A514LGZ9</accession>
<keyword evidence="5" id="KW-0067">ATP-binding</keyword>
<evidence type="ECO:0000256" key="2">
    <source>
        <dbReference type="SAM" id="MobiDB-lite"/>
    </source>
</evidence>
<keyword evidence="6" id="KW-1185">Reference proteome</keyword>
<dbReference type="KEGG" id="sale:EPH95_07975"/>
<evidence type="ECO:0000259" key="3">
    <source>
        <dbReference type="Pfam" id="PF07261"/>
    </source>
</evidence>
<dbReference type="EMBL" id="CP035485">
    <property type="protein sequence ID" value="QDI91128.1"/>
    <property type="molecule type" value="Genomic_DNA"/>
</dbReference>
<evidence type="ECO:0000256" key="1">
    <source>
        <dbReference type="ARBA" id="ARBA00093462"/>
    </source>
</evidence>
<name>A0A514LGZ9_9BACI</name>
<dbReference type="Proteomes" id="UP000319756">
    <property type="component" value="Chromosome"/>
</dbReference>
<evidence type="ECO:0000313" key="5">
    <source>
        <dbReference type="EMBL" id="QDI91128.1"/>
    </source>
</evidence>
<comment type="similarity">
    <text evidence="1">Belongs to the DnaB/DnaD family.</text>
</comment>
<feature type="region of interest" description="Disordered" evidence="2">
    <location>
        <begin position="409"/>
        <end position="481"/>
    </location>
</feature>
<evidence type="ECO:0000259" key="4">
    <source>
        <dbReference type="Pfam" id="PF25888"/>
    </source>
</evidence>
<keyword evidence="5" id="KW-0378">Hydrolase</keyword>
<protein>
    <submittedName>
        <fullName evidence="5">Helicase DnaB</fullName>
    </submittedName>
</protein>
<dbReference type="GO" id="GO:0004386">
    <property type="term" value="F:helicase activity"/>
    <property type="evidence" value="ECO:0007669"/>
    <property type="project" value="UniProtKB-KW"/>
</dbReference>
<proteinExistence type="inferred from homology"/>
<sequence>MRKTDPKRDDVHMESSWKQVLPVDGFRVRMTQDSRATDKQVLTQLYQPLIGAQPVNLYQTFYHRLTRGVYECEGTTHRELMIVTGENLSTLLEARRKLEGIGLLKTYALTVAEDEDRQFAYELLPPMSPQAFFSDDVLSVFLYNRTGKNKYRHLRQQFTIPEMEGDWSEVTAPFNDVFTSLHPSELIPNADQWTSETNGYLTAPETAEVDIEENFFDFDLLYQRLPSFFNREALLTSNVKKAVSRLAFVYRVDAASMSQLIQQALVGDEEVDIGRLRKKVQEWYRMSYGQTPPALGLRTDDPGGTVEKRNVPKEEPLDEASAAIRYYETTAPLTLLASFPEKEAKVPPADARLAESLLFDYQLNPGVANVLIDYVMRVNDRKLDRNHVEKIAGHWSRENLQTVEEAMELAKKEHQNKGSKQQPQKRANTKTQQQKKQNQRKERLPKWLTGDVTEASDDEKRKRVNEKREKIQSLLQQHRKE</sequence>
<keyword evidence="5" id="KW-0547">Nucleotide-binding</keyword>
<feature type="domain" description="Replicative helicase loading/DNA remodeling protein DnaB N-terminal winged helix" evidence="4">
    <location>
        <begin position="22"/>
        <end position="281"/>
    </location>
</feature>
<keyword evidence="5" id="KW-0347">Helicase</keyword>
<feature type="domain" description="DnaB/C C-terminal" evidence="3">
    <location>
        <begin position="346"/>
        <end position="408"/>
    </location>
</feature>